<dbReference type="PANTHER" id="PTHR38037:SF2">
    <property type="entry name" value="ATP-DEPENDENT ZINC PROTEASE DOMAIN-CONTAINING PROTEIN-RELATED"/>
    <property type="match status" value="1"/>
</dbReference>
<sequence>MSKKIIGRVDKIDFPKLGLFNIDVKIDTGAYTSAIHCSEIIIENDSLRCIFNSDVHQNFGKTEIIFDTYTKTNVKSSNGYKENRYKVKSEVVFFGKNYKINLTLSTRDDMKFPVLIGRQFLKQKFIVDVDLDYVSYLYKTHHEYSHSI</sequence>
<evidence type="ECO:0000313" key="2">
    <source>
        <dbReference type="EMBL" id="GAA4803779.1"/>
    </source>
</evidence>
<comment type="caution">
    <text evidence="2">The sequence shown here is derived from an EMBL/GenBank/DDBJ whole genome shotgun (WGS) entry which is preliminary data.</text>
</comment>
<dbReference type="RefSeq" id="WP_345275589.1">
    <property type="nucleotide sequence ID" value="NZ_BAABJW010000001.1"/>
</dbReference>
<gene>
    <name evidence="2" type="ORF">GCM10023330_07460</name>
</gene>
<keyword evidence="3" id="KW-1185">Reference proteome</keyword>
<dbReference type="InterPro" id="IPR008503">
    <property type="entry name" value="Asp_endopeptidase"/>
</dbReference>
<dbReference type="Proteomes" id="UP001501433">
    <property type="component" value="Unassembled WGS sequence"/>
</dbReference>
<evidence type="ECO:0000259" key="1">
    <source>
        <dbReference type="Pfam" id="PF05618"/>
    </source>
</evidence>
<proteinExistence type="predicted"/>
<dbReference type="InterPro" id="IPR021109">
    <property type="entry name" value="Peptidase_aspartic_dom_sf"/>
</dbReference>
<dbReference type="SUPFAM" id="SSF50630">
    <property type="entry name" value="Acid proteases"/>
    <property type="match status" value="1"/>
</dbReference>
<dbReference type="EMBL" id="BAABJW010000001">
    <property type="protein sequence ID" value="GAA4803779.1"/>
    <property type="molecule type" value="Genomic_DNA"/>
</dbReference>
<protein>
    <recommendedName>
        <fullName evidence="1">Retropepsin-like aspartic endopeptidase domain-containing protein</fullName>
    </recommendedName>
</protein>
<accession>A0ABP9C6W7</accession>
<dbReference type="Pfam" id="PF05618">
    <property type="entry name" value="Zn_protease"/>
    <property type="match status" value="1"/>
</dbReference>
<reference evidence="3" key="1">
    <citation type="journal article" date="2019" name="Int. J. Syst. Evol. Microbiol.">
        <title>The Global Catalogue of Microorganisms (GCM) 10K type strain sequencing project: providing services to taxonomists for standard genome sequencing and annotation.</title>
        <authorList>
            <consortium name="The Broad Institute Genomics Platform"/>
            <consortium name="The Broad Institute Genome Sequencing Center for Infectious Disease"/>
            <person name="Wu L."/>
            <person name="Ma J."/>
        </authorList>
    </citation>
    <scope>NUCLEOTIDE SEQUENCE [LARGE SCALE GENOMIC DNA]</scope>
    <source>
        <strain evidence="3">JCM 18325</strain>
    </source>
</reference>
<dbReference type="PANTHER" id="PTHR38037">
    <property type="entry name" value="ZN_PROTEASE DOMAIN-CONTAINING PROTEIN"/>
    <property type="match status" value="1"/>
</dbReference>
<organism evidence="2 3">
    <name type="scientific">Litoribaculum gwangyangense</name>
    <dbReference type="NCBI Taxonomy" id="1130722"/>
    <lineage>
        <taxon>Bacteria</taxon>
        <taxon>Pseudomonadati</taxon>
        <taxon>Bacteroidota</taxon>
        <taxon>Flavobacteriia</taxon>
        <taxon>Flavobacteriales</taxon>
        <taxon>Flavobacteriaceae</taxon>
        <taxon>Litoribaculum</taxon>
    </lineage>
</organism>
<dbReference type="Gene3D" id="2.40.70.10">
    <property type="entry name" value="Acid Proteases"/>
    <property type="match status" value="1"/>
</dbReference>
<feature type="domain" description="Retropepsin-like aspartic endopeptidase" evidence="1">
    <location>
        <begin position="7"/>
        <end position="134"/>
    </location>
</feature>
<name>A0ABP9C6W7_9FLAO</name>
<evidence type="ECO:0000313" key="3">
    <source>
        <dbReference type="Proteomes" id="UP001501433"/>
    </source>
</evidence>